<organism evidence="2 3">
    <name type="scientific">Actinomadura syzygii</name>
    <dbReference type="NCBI Taxonomy" id="1427538"/>
    <lineage>
        <taxon>Bacteria</taxon>
        <taxon>Bacillati</taxon>
        <taxon>Actinomycetota</taxon>
        <taxon>Actinomycetes</taxon>
        <taxon>Streptosporangiales</taxon>
        <taxon>Thermomonosporaceae</taxon>
        <taxon>Actinomadura</taxon>
    </lineage>
</organism>
<feature type="region of interest" description="Disordered" evidence="1">
    <location>
        <begin position="202"/>
        <end position="225"/>
    </location>
</feature>
<comment type="caution">
    <text evidence="2">The sequence shown here is derived from an EMBL/GenBank/DDBJ whole genome shotgun (WGS) entry which is preliminary data.</text>
</comment>
<feature type="compositionally biased region" description="Basic and acidic residues" evidence="1">
    <location>
        <begin position="65"/>
        <end position="92"/>
    </location>
</feature>
<evidence type="ECO:0000313" key="3">
    <source>
        <dbReference type="Proteomes" id="UP000322634"/>
    </source>
</evidence>
<evidence type="ECO:0000256" key="1">
    <source>
        <dbReference type="SAM" id="MobiDB-lite"/>
    </source>
</evidence>
<protein>
    <recommendedName>
        <fullName evidence="4">FAD/NAD(P)-binding domain-containing protein</fullName>
    </recommendedName>
</protein>
<feature type="region of interest" description="Disordered" evidence="1">
    <location>
        <begin position="53"/>
        <end position="103"/>
    </location>
</feature>
<dbReference type="Proteomes" id="UP000322634">
    <property type="component" value="Unassembled WGS sequence"/>
</dbReference>
<dbReference type="OrthoDB" id="3480139at2"/>
<gene>
    <name evidence="2" type="ORF">FXF65_07135</name>
</gene>
<evidence type="ECO:0000313" key="2">
    <source>
        <dbReference type="EMBL" id="TYC16382.1"/>
    </source>
</evidence>
<reference evidence="2 3" key="1">
    <citation type="submission" date="2019-08" db="EMBL/GenBank/DDBJ databases">
        <title>Actinomadura sp. nov. CYP1-5 isolated from mountain soil.</title>
        <authorList>
            <person name="Songsumanus A."/>
            <person name="Kuncharoen N."/>
            <person name="Kudo T."/>
            <person name="Yuki M."/>
            <person name="Igarashi Y."/>
            <person name="Tanasupawat S."/>
        </authorList>
    </citation>
    <scope>NUCLEOTIDE SEQUENCE [LARGE SCALE GENOMIC DNA]</scope>
    <source>
        <strain evidence="2 3">GKU157</strain>
    </source>
</reference>
<proteinExistence type="predicted"/>
<dbReference type="Gene3D" id="3.50.50.100">
    <property type="match status" value="1"/>
</dbReference>
<accession>A0A5D0UFF8</accession>
<name>A0A5D0UFF8_9ACTN</name>
<dbReference type="RefSeq" id="WP_148348937.1">
    <property type="nucleotide sequence ID" value="NZ_JBHSBF010000028.1"/>
</dbReference>
<evidence type="ECO:0008006" key="4">
    <source>
        <dbReference type="Google" id="ProtNLM"/>
    </source>
</evidence>
<dbReference type="AlphaFoldDB" id="A0A5D0UFF8"/>
<sequence>MRKKVLVLGGNFGGLTAASSVEHALDGDVDVTVVSASDPFLFNPSLIWVPLEGPQRPRPPALNRQPHESRMRGGDMNTRHEPPDRPASEFPRRTIPIGGGREARNGCEVTAPIRLLRTWRLLAAVNEQLHAEAADDAGAHRAAEMFNVLRDEVLRSVSPPLAEEVRELLPPLDEHSGVAGTRTACAAALAWLDGLMSSVLPHLTEGNGNPPTQPPGGGARRQPGR</sequence>
<dbReference type="SUPFAM" id="SSF51905">
    <property type="entry name" value="FAD/NAD(P)-binding domain"/>
    <property type="match status" value="1"/>
</dbReference>
<dbReference type="EMBL" id="VSFF01000003">
    <property type="protein sequence ID" value="TYC16382.1"/>
    <property type="molecule type" value="Genomic_DNA"/>
</dbReference>
<keyword evidence="3" id="KW-1185">Reference proteome</keyword>
<dbReference type="InterPro" id="IPR036188">
    <property type="entry name" value="FAD/NAD-bd_sf"/>
</dbReference>